<proteinExistence type="predicted"/>
<comment type="caution">
    <text evidence="3">The sequence shown here is derived from an EMBL/GenBank/DDBJ whole genome shotgun (WGS) entry which is preliminary data.</text>
</comment>
<protein>
    <submittedName>
        <fullName evidence="3">Uncharacterized protein</fullName>
    </submittedName>
</protein>
<dbReference type="Proteomes" id="UP000231382">
    <property type="component" value="Unassembled WGS sequence"/>
</dbReference>
<sequence>MKFKKIILLLFSIIFFGCFWGSVSINHARAAFEYTYDKTYENFHISNIGQYVDVFDFKDAPFASLVVGTDPSEFGKPGVIVNITLPKIINIDTVIDNSNIGSWTAIAELYDMIPQTEENILTEWYYAQQNVANIYSAIQTYMEGNNTSGNSIALSPAAFTVEKSTTITGYYANYLHSARTCFLYVGDGRGKYWSKGSKAVDINNGKCEFIWESSADTAVGHHAVFITFREADDLLLESTYSENITFLPFPNVYDVFNVCAKGKSSCNDISDTGSGGRLIVNNNTLTTGKSPNPTFSMYISDPNKAKDYATQGKICYFYIGDGAGKWIEKGKSPVSAGSPNCSYTWDFSGTAPGGHGFIVNIFDKDTGDITGDQNLSTNVVKVTVCAAGTTDCKDDGKPIDNGGTDPGDGGGGGGGSGGGGSTIGSFDGSVSGNDFMKWLNGKITTLEGAFDYYVLTNIIGLVAFIAIIVGGVMLLTAGGDPAKATKGKKTLSYAALALIFGALSYGIVTYVVNLVNTR</sequence>
<gene>
    <name evidence="3" type="ORF">COT78_00090</name>
</gene>
<dbReference type="AlphaFoldDB" id="A0A2H0W9Q2"/>
<evidence type="ECO:0000256" key="2">
    <source>
        <dbReference type="SAM" id="Phobius"/>
    </source>
</evidence>
<accession>A0A2H0W9Q2</accession>
<evidence type="ECO:0000256" key="1">
    <source>
        <dbReference type="SAM" id="MobiDB-lite"/>
    </source>
</evidence>
<feature type="transmembrane region" description="Helical" evidence="2">
    <location>
        <begin position="452"/>
        <end position="478"/>
    </location>
</feature>
<reference evidence="4" key="1">
    <citation type="submission" date="2017-09" db="EMBL/GenBank/DDBJ databases">
        <title>Depth-based differentiation of microbial function through sediment-hosted aquifers and enrichment of novel symbionts in the deep terrestrial subsurface.</title>
        <authorList>
            <person name="Probst A.J."/>
            <person name="Ladd B."/>
            <person name="Jarett J.K."/>
            <person name="Geller-Mcgrath D.E."/>
            <person name="Sieber C.M.K."/>
            <person name="Emerson J.B."/>
            <person name="Anantharaman K."/>
            <person name="Thomas B.C."/>
            <person name="Malmstrom R."/>
            <person name="Stieglmeier M."/>
            <person name="Klingl A."/>
            <person name="Woyke T."/>
            <person name="Ryan C.M."/>
            <person name="Banfield J.F."/>
        </authorList>
    </citation>
    <scope>NUCLEOTIDE SEQUENCE [LARGE SCALE GENOMIC DNA]</scope>
</reference>
<evidence type="ECO:0000313" key="3">
    <source>
        <dbReference type="EMBL" id="PIS08087.1"/>
    </source>
</evidence>
<evidence type="ECO:0000313" key="4">
    <source>
        <dbReference type="Proteomes" id="UP000231382"/>
    </source>
</evidence>
<feature type="compositionally biased region" description="Gly residues" evidence="1">
    <location>
        <begin position="404"/>
        <end position="418"/>
    </location>
</feature>
<dbReference type="EMBL" id="PEZW01000001">
    <property type="protein sequence ID" value="PIS08087.1"/>
    <property type="molecule type" value="Genomic_DNA"/>
</dbReference>
<feature type="transmembrane region" description="Helical" evidence="2">
    <location>
        <begin position="490"/>
        <end position="512"/>
    </location>
</feature>
<dbReference type="InterPro" id="IPR043993">
    <property type="entry name" value="T4SS_pilin"/>
</dbReference>
<dbReference type="Pfam" id="PF18895">
    <property type="entry name" value="T4SS_pilin"/>
    <property type="match status" value="1"/>
</dbReference>
<organism evidence="3 4">
    <name type="scientific">Candidatus Berkelbacteria bacterium CG10_big_fil_rev_8_21_14_0_10_43_13</name>
    <dbReference type="NCBI Taxonomy" id="1974514"/>
    <lineage>
        <taxon>Bacteria</taxon>
        <taxon>Candidatus Berkelbacteria</taxon>
    </lineage>
</organism>
<feature type="region of interest" description="Disordered" evidence="1">
    <location>
        <begin position="395"/>
        <end position="418"/>
    </location>
</feature>
<keyword evidence="2" id="KW-0472">Membrane</keyword>
<keyword evidence="2" id="KW-1133">Transmembrane helix</keyword>
<dbReference type="PROSITE" id="PS51257">
    <property type="entry name" value="PROKAR_LIPOPROTEIN"/>
    <property type="match status" value="1"/>
</dbReference>
<keyword evidence="2" id="KW-0812">Transmembrane</keyword>
<name>A0A2H0W9Q2_9BACT</name>